<protein>
    <submittedName>
        <fullName evidence="2">Metallo-dependent hydrolase</fullName>
    </submittedName>
</protein>
<keyword evidence="3" id="KW-1185">Reference proteome</keyword>
<dbReference type="OrthoDB" id="10264777at2759"/>
<dbReference type="GO" id="GO:0008448">
    <property type="term" value="F:N-acetylglucosamine-6-phosphate deacetylase activity"/>
    <property type="evidence" value="ECO:0007669"/>
    <property type="project" value="TreeGrafter"/>
</dbReference>
<dbReference type="Gene3D" id="3.20.20.140">
    <property type="entry name" value="Metal-dependent hydrolases"/>
    <property type="match status" value="1"/>
</dbReference>
<dbReference type="Proteomes" id="UP000439903">
    <property type="component" value="Unassembled WGS sequence"/>
</dbReference>
<evidence type="ECO:0000313" key="3">
    <source>
        <dbReference type="Proteomes" id="UP000439903"/>
    </source>
</evidence>
<accession>A0A8H4AQC6</accession>
<dbReference type="AlphaFoldDB" id="A0A8H4AQC6"/>
<gene>
    <name evidence="2" type="ORF">F8M41_015582</name>
</gene>
<organism evidence="2 3">
    <name type="scientific">Gigaspora margarita</name>
    <dbReference type="NCBI Taxonomy" id="4874"/>
    <lineage>
        <taxon>Eukaryota</taxon>
        <taxon>Fungi</taxon>
        <taxon>Fungi incertae sedis</taxon>
        <taxon>Mucoromycota</taxon>
        <taxon>Glomeromycotina</taxon>
        <taxon>Glomeromycetes</taxon>
        <taxon>Diversisporales</taxon>
        <taxon>Gigasporaceae</taxon>
        <taxon>Gigaspora</taxon>
    </lineage>
</organism>
<name>A0A8H4AQC6_GIGMA</name>
<dbReference type="PANTHER" id="PTHR11113:SF14">
    <property type="entry name" value="N-ACETYLGLUCOSAMINE-6-PHOSPHATE DEACETYLASE"/>
    <property type="match status" value="1"/>
</dbReference>
<keyword evidence="1 2" id="KW-0378">Hydrolase</keyword>
<evidence type="ECO:0000313" key="2">
    <source>
        <dbReference type="EMBL" id="KAF0522127.1"/>
    </source>
</evidence>
<dbReference type="PANTHER" id="PTHR11113">
    <property type="entry name" value="N-ACETYLGLUCOSAMINE-6-PHOSPHATE DEACETYLASE"/>
    <property type="match status" value="1"/>
</dbReference>
<dbReference type="GO" id="GO:0006046">
    <property type="term" value="P:N-acetylglucosamine catabolic process"/>
    <property type="evidence" value="ECO:0007669"/>
    <property type="project" value="TreeGrafter"/>
</dbReference>
<reference evidence="2 3" key="1">
    <citation type="journal article" date="2019" name="Environ. Microbiol.">
        <title>At the nexus of three kingdoms: the genome of the mycorrhizal fungus Gigaspora margarita provides insights into plant, endobacterial and fungal interactions.</title>
        <authorList>
            <person name="Venice F."/>
            <person name="Ghignone S."/>
            <person name="Salvioli di Fossalunga A."/>
            <person name="Amselem J."/>
            <person name="Novero M."/>
            <person name="Xianan X."/>
            <person name="Sedzielewska Toro K."/>
            <person name="Morin E."/>
            <person name="Lipzen A."/>
            <person name="Grigoriev I.V."/>
            <person name="Henrissat B."/>
            <person name="Martin F.M."/>
            <person name="Bonfante P."/>
        </authorList>
    </citation>
    <scope>NUCLEOTIDE SEQUENCE [LARGE SCALE GENOMIC DNA]</scope>
    <source>
        <strain evidence="2 3">BEG34</strain>
    </source>
</reference>
<dbReference type="InterPro" id="IPR011059">
    <property type="entry name" value="Metal-dep_hydrolase_composite"/>
</dbReference>
<sequence>MILMKGKDQIIKIVESVLDNMEDLVHKGVMVNLGVLSQFYNHHQIQIYAHSLNINLGYLGRASATAAQAESKRVLVINAMAAMGLPPGDYILGDIPVVETATLHPSELLGIQNIKRTLNIGAKADLIFLDDDLKVMKFFIAGEKIDI</sequence>
<comment type="caution">
    <text evidence="2">The sequence shown here is derived from an EMBL/GenBank/DDBJ whole genome shotgun (WGS) entry which is preliminary data.</text>
</comment>
<dbReference type="EMBL" id="WTPW01000329">
    <property type="protein sequence ID" value="KAF0522127.1"/>
    <property type="molecule type" value="Genomic_DNA"/>
</dbReference>
<evidence type="ECO:0000256" key="1">
    <source>
        <dbReference type="ARBA" id="ARBA00022801"/>
    </source>
</evidence>
<dbReference type="Gene3D" id="2.30.40.10">
    <property type="entry name" value="Urease, subunit C, domain 1"/>
    <property type="match status" value="1"/>
</dbReference>
<proteinExistence type="predicted"/>